<accession>A0A0V1BD33</accession>
<proteinExistence type="predicted"/>
<dbReference type="EMBL" id="JYDH01000060">
    <property type="protein sequence ID" value="KRY34871.1"/>
    <property type="molecule type" value="Genomic_DNA"/>
</dbReference>
<organism evidence="1 2">
    <name type="scientific">Trichinella spiralis</name>
    <name type="common">Trichina worm</name>
    <dbReference type="NCBI Taxonomy" id="6334"/>
    <lineage>
        <taxon>Eukaryota</taxon>
        <taxon>Metazoa</taxon>
        <taxon>Ecdysozoa</taxon>
        <taxon>Nematoda</taxon>
        <taxon>Enoplea</taxon>
        <taxon>Dorylaimia</taxon>
        <taxon>Trichinellida</taxon>
        <taxon>Trichinellidae</taxon>
        <taxon>Trichinella</taxon>
    </lineage>
</organism>
<gene>
    <name evidence="1" type="ORF">T01_11896</name>
</gene>
<reference evidence="1 2" key="1">
    <citation type="submission" date="2015-01" db="EMBL/GenBank/DDBJ databases">
        <title>Evolution of Trichinella species and genotypes.</title>
        <authorList>
            <person name="Korhonen P.K."/>
            <person name="Edoardo P."/>
            <person name="Giuseppe L.R."/>
            <person name="Gasser R.B."/>
        </authorList>
    </citation>
    <scope>NUCLEOTIDE SEQUENCE [LARGE SCALE GENOMIC DNA]</scope>
    <source>
        <strain evidence="1">ISS3</strain>
    </source>
</reference>
<dbReference type="AlphaFoldDB" id="A0A0V1BD33"/>
<sequence>MESVFSKFSIVTDNWIRKQNRKSMELLYILVAWQFETASRRSKCGLTNHGLRQRNQRLEVLTASATPLVTDFVNAMKKL</sequence>
<evidence type="ECO:0000313" key="1">
    <source>
        <dbReference type="EMBL" id="KRY34871.1"/>
    </source>
</evidence>
<dbReference type="InParanoid" id="A0A0V1BD33"/>
<evidence type="ECO:0000313" key="2">
    <source>
        <dbReference type="Proteomes" id="UP000054776"/>
    </source>
</evidence>
<keyword evidence="2" id="KW-1185">Reference proteome</keyword>
<protein>
    <submittedName>
        <fullName evidence="1">Uncharacterized protein</fullName>
    </submittedName>
</protein>
<dbReference type="Proteomes" id="UP000054776">
    <property type="component" value="Unassembled WGS sequence"/>
</dbReference>
<comment type="caution">
    <text evidence="1">The sequence shown here is derived from an EMBL/GenBank/DDBJ whole genome shotgun (WGS) entry which is preliminary data.</text>
</comment>
<name>A0A0V1BD33_TRISP</name>